<organism evidence="1">
    <name type="scientific">gut metagenome</name>
    <dbReference type="NCBI Taxonomy" id="749906"/>
    <lineage>
        <taxon>unclassified sequences</taxon>
        <taxon>metagenomes</taxon>
        <taxon>organismal metagenomes</taxon>
    </lineage>
</organism>
<gene>
    <name evidence="1" type="ORF">EVA_13829</name>
</gene>
<proteinExistence type="predicted"/>
<name>J9GFF9_9ZZZZ</name>
<comment type="caution">
    <text evidence="1">The sequence shown here is derived from an EMBL/GenBank/DDBJ whole genome shotgun (WGS) entry which is preliminary data.</text>
</comment>
<reference evidence="1" key="1">
    <citation type="journal article" date="2012" name="PLoS ONE">
        <title>Gene sets for utilization of primary and secondary nutrition supplies in the distal gut of endangered iberian lynx.</title>
        <authorList>
            <person name="Alcaide M."/>
            <person name="Messina E."/>
            <person name="Richter M."/>
            <person name="Bargiela R."/>
            <person name="Peplies J."/>
            <person name="Huws S.A."/>
            <person name="Newbold C.J."/>
            <person name="Golyshin P.N."/>
            <person name="Simon M.A."/>
            <person name="Lopez G."/>
            <person name="Yakimov M.M."/>
            <person name="Ferrer M."/>
        </authorList>
    </citation>
    <scope>NUCLEOTIDE SEQUENCE</scope>
</reference>
<sequence>MEELCHIRLMRSLLMKMVFIFSNQYQVDWNHLHRWWQIIYTYSRSQTLRRKLLFTIIKVRVRTL</sequence>
<accession>J9GFF9</accession>
<evidence type="ECO:0000313" key="1">
    <source>
        <dbReference type="EMBL" id="EJW98064.1"/>
    </source>
</evidence>
<dbReference type="AlphaFoldDB" id="J9GFF9"/>
<protein>
    <submittedName>
        <fullName evidence="1">Uncharacterized protein</fullName>
    </submittedName>
</protein>
<dbReference type="EMBL" id="AMCI01004448">
    <property type="protein sequence ID" value="EJW98064.1"/>
    <property type="molecule type" value="Genomic_DNA"/>
</dbReference>